<reference evidence="2 3" key="1">
    <citation type="journal article" date="2009" name="PLoS Genet.">
        <title>Genomic analysis of the basal lineage fungus Rhizopus oryzae reveals a whole-genome duplication.</title>
        <authorList>
            <person name="Ma L.-J."/>
            <person name="Ibrahim A.S."/>
            <person name="Skory C."/>
            <person name="Grabherr M.G."/>
            <person name="Burger G."/>
            <person name="Butler M."/>
            <person name="Elias M."/>
            <person name="Idnurm A."/>
            <person name="Lang B.F."/>
            <person name="Sone T."/>
            <person name="Abe A."/>
            <person name="Calvo S.E."/>
            <person name="Corrochano L.M."/>
            <person name="Engels R."/>
            <person name="Fu J."/>
            <person name="Hansberg W."/>
            <person name="Kim J.-M."/>
            <person name="Kodira C.D."/>
            <person name="Koehrsen M.J."/>
            <person name="Liu B."/>
            <person name="Miranda-Saavedra D."/>
            <person name="O'Leary S."/>
            <person name="Ortiz-Castellanos L."/>
            <person name="Poulter R."/>
            <person name="Rodriguez-Romero J."/>
            <person name="Ruiz-Herrera J."/>
            <person name="Shen Y.-Q."/>
            <person name="Zeng Q."/>
            <person name="Galagan J."/>
            <person name="Birren B.W."/>
            <person name="Cuomo C.A."/>
            <person name="Wickes B.L."/>
        </authorList>
    </citation>
    <scope>NUCLEOTIDE SEQUENCE [LARGE SCALE GENOMIC DNA]</scope>
    <source>
        <strain evidence="3">RA 99-880 / ATCC MYA-4621 / FGSC 9543 / NRRL 43880</strain>
    </source>
</reference>
<dbReference type="Pfam" id="PF03781">
    <property type="entry name" value="FGE-sulfatase"/>
    <property type="match status" value="1"/>
</dbReference>
<dbReference type="GO" id="GO:0120147">
    <property type="term" value="F:formylglycine-generating oxidase activity"/>
    <property type="evidence" value="ECO:0007669"/>
    <property type="project" value="TreeGrafter"/>
</dbReference>
<dbReference type="AlphaFoldDB" id="I1C8D8"/>
<dbReference type="RefSeq" id="XP_067520114.1">
    <property type="nucleotide sequence ID" value="XM_067664013.1"/>
</dbReference>
<evidence type="ECO:0000313" key="3">
    <source>
        <dbReference type="Proteomes" id="UP000009138"/>
    </source>
</evidence>
<name>I1C8D8_RHIO9</name>
<organism evidence="2 3">
    <name type="scientific">Rhizopus delemar (strain RA 99-880 / ATCC MYA-4621 / FGSC 9543 / NRRL 43880)</name>
    <name type="common">Mucormycosis agent</name>
    <name type="synonym">Rhizopus arrhizus var. delemar</name>
    <dbReference type="NCBI Taxonomy" id="246409"/>
    <lineage>
        <taxon>Eukaryota</taxon>
        <taxon>Fungi</taxon>
        <taxon>Fungi incertae sedis</taxon>
        <taxon>Mucoromycota</taxon>
        <taxon>Mucoromycotina</taxon>
        <taxon>Mucoromycetes</taxon>
        <taxon>Mucorales</taxon>
        <taxon>Mucorineae</taxon>
        <taxon>Rhizopodaceae</taxon>
        <taxon>Rhizopus</taxon>
    </lineage>
</organism>
<dbReference type="VEuPathDB" id="FungiDB:RO3G_09428"/>
<keyword evidence="3" id="KW-1185">Reference proteome</keyword>
<dbReference type="InterPro" id="IPR016187">
    <property type="entry name" value="CTDL_fold"/>
</dbReference>
<dbReference type="SUPFAM" id="SSF56436">
    <property type="entry name" value="C-type lectin-like"/>
    <property type="match status" value="1"/>
</dbReference>
<dbReference type="EMBL" id="CH476738">
    <property type="protein sequence ID" value="EIE84718.1"/>
    <property type="molecule type" value="Genomic_DNA"/>
</dbReference>
<accession>I1C8D8</accession>
<dbReference type="PANTHER" id="PTHR23150:SF19">
    <property type="entry name" value="FORMYLGLYCINE-GENERATING ENZYME"/>
    <property type="match status" value="1"/>
</dbReference>
<dbReference type="InterPro" id="IPR051043">
    <property type="entry name" value="Sulfatase_Mod_Factor_Kinase"/>
</dbReference>
<protein>
    <recommendedName>
        <fullName evidence="1">Sulfatase-modifying factor enzyme-like domain-containing protein</fullName>
    </recommendedName>
</protein>
<dbReference type="PANTHER" id="PTHR23150">
    <property type="entry name" value="SULFATASE MODIFYING FACTOR 1, 2"/>
    <property type="match status" value="1"/>
</dbReference>
<gene>
    <name evidence="2" type="ORF">RO3G_09428</name>
</gene>
<dbReference type="STRING" id="246409.I1C8D8"/>
<sequence>MTVNYRIGIQFYDVWRGVEIIPTNIVDGLATLSFDIEPQGYGCIFATSDISVLPAGFESLLKSMKGRSITPLMSNPIYSTILWQEMDQVTVSKHTTGQTCGMVRIEGDDNYVFSVKGIEPAPGCSHEYPAMDIRYPWEHQPSRIHAPYRVKLKPFYMDAYPVTESQFKEFLDATNYKPKDPTNFLKHWIGGCYPASRANKPVVHVSIEDARAYAKWAGKRLPHEWEWQYVAQCGVEYRTYPWGNEWDKSKVAEVYEGRERLYPDHPPADVDAYPSGRSPFGVYDLVGNVWQWTDVYQDQHTRAAIIRGGSYYRPKDGKYFPQAYRNDEHGKYILMADAVDRSATIGFRCVKDTEESAAALGNCSFFEE</sequence>
<dbReference type="InParanoid" id="I1C8D8"/>
<dbReference type="eggNOG" id="ENOG502QRY6">
    <property type="taxonomic scope" value="Eukaryota"/>
</dbReference>
<dbReference type="OMA" id="CERPRHE"/>
<feature type="domain" description="Sulfatase-modifying factor enzyme-like" evidence="1">
    <location>
        <begin position="146"/>
        <end position="351"/>
    </location>
</feature>
<evidence type="ECO:0000259" key="1">
    <source>
        <dbReference type="Pfam" id="PF03781"/>
    </source>
</evidence>
<proteinExistence type="predicted"/>
<evidence type="ECO:0000313" key="2">
    <source>
        <dbReference type="EMBL" id="EIE84718.1"/>
    </source>
</evidence>
<dbReference type="GeneID" id="93616394"/>
<dbReference type="Proteomes" id="UP000009138">
    <property type="component" value="Unassembled WGS sequence"/>
</dbReference>
<dbReference type="InterPro" id="IPR005532">
    <property type="entry name" value="SUMF_dom"/>
</dbReference>
<dbReference type="Gene3D" id="3.90.1580.10">
    <property type="entry name" value="paralog of FGE (formylglycine-generating enzyme)"/>
    <property type="match status" value="1"/>
</dbReference>
<dbReference type="InterPro" id="IPR042095">
    <property type="entry name" value="SUMF_sf"/>
</dbReference>